<dbReference type="GO" id="GO:0046872">
    <property type="term" value="F:metal ion binding"/>
    <property type="evidence" value="ECO:0007669"/>
    <property type="project" value="UniProtKB-KW"/>
</dbReference>
<evidence type="ECO:0000256" key="3">
    <source>
        <dbReference type="ARBA" id="ARBA00023004"/>
    </source>
</evidence>
<sequence>MVSSDRGKAIVATVLALGASSVVSGCKDPVQTRYEPSDAAKSRGLVAIEKTGCGSCHEIPGVEWPRGRLGPSLAGFDDVGLIAGKLPNRPGLLAAFIRNAPAIKPGSTMPPMPVTDAEAQDVASYLYGLDSD</sequence>
<reference evidence="6 7" key="1">
    <citation type="submission" date="2018-08" db="EMBL/GenBank/DDBJ databases">
        <title>Erythrobacter zhengii sp.nov., a bacterium isolated from deep-sea sediment.</title>
        <authorList>
            <person name="Fang C."/>
            <person name="Wu Y.-H."/>
            <person name="Sun C."/>
            <person name="Wang H."/>
            <person name="Cheng H."/>
            <person name="Meng F.-X."/>
            <person name="Wang C.-S."/>
            <person name="Xu X.-W."/>
        </authorList>
    </citation>
    <scope>NUCLEOTIDE SEQUENCE [LARGE SCALE GENOMIC DNA]</scope>
    <source>
        <strain evidence="6 7">V18</strain>
    </source>
</reference>
<organism evidence="6 7">
    <name type="scientific">Aurantiacibacter zhengii</name>
    <dbReference type="NCBI Taxonomy" id="2307003"/>
    <lineage>
        <taxon>Bacteria</taxon>
        <taxon>Pseudomonadati</taxon>
        <taxon>Pseudomonadota</taxon>
        <taxon>Alphaproteobacteria</taxon>
        <taxon>Sphingomonadales</taxon>
        <taxon>Erythrobacteraceae</taxon>
        <taxon>Aurantiacibacter</taxon>
    </lineage>
</organism>
<accession>A0A418NPR2</accession>
<dbReference type="GO" id="GO:0020037">
    <property type="term" value="F:heme binding"/>
    <property type="evidence" value="ECO:0007669"/>
    <property type="project" value="InterPro"/>
</dbReference>
<dbReference type="InterPro" id="IPR036909">
    <property type="entry name" value="Cyt_c-like_dom_sf"/>
</dbReference>
<evidence type="ECO:0000313" key="7">
    <source>
        <dbReference type="Proteomes" id="UP000286576"/>
    </source>
</evidence>
<protein>
    <submittedName>
        <fullName evidence="6">Cytochrome C</fullName>
    </submittedName>
</protein>
<evidence type="ECO:0000256" key="4">
    <source>
        <dbReference type="PROSITE-ProRule" id="PRU00433"/>
    </source>
</evidence>
<dbReference type="Gene3D" id="1.10.760.10">
    <property type="entry name" value="Cytochrome c-like domain"/>
    <property type="match status" value="1"/>
</dbReference>
<gene>
    <name evidence="6" type="ORF">D2V07_14730</name>
</gene>
<keyword evidence="2 4" id="KW-0479">Metal-binding</keyword>
<evidence type="ECO:0000313" key="6">
    <source>
        <dbReference type="EMBL" id="RIV84259.1"/>
    </source>
</evidence>
<keyword evidence="7" id="KW-1185">Reference proteome</keyword>
<keyword evidence="1 4" id="KW-0349">Heme</keyword>
<evidence type="ECO:0000256" key="2">
    <source>
        <dbReference type="ARBA" id="ARBA00022723"/>
    </source>
</evidence>
<keyword evidence="3 4" id="KW-0408">Iron</keyword>
<dbReference type="PROSITE" id="PS51007">
    <property type="entry name" value="CYTC"/>
    <property type="match status" value="1"/>
</dbReference>
<evidence type="ECO:0000259" key="5">
    <source>
        <dbReference type="PROSITE" id="PS51007"/>
    </source>
</evidence>
<dbReference type="InterPro" id="IPR009056">
    <property type="entry name" value="Cyt_c-like_dom"/>
</dbReference>
<dbReference type="GO" id="GO:0009055">
    <property type="term" value="F:electron transfer activity"/>
    <property type="evidence" value="ECO:0007669"/>
    <property type="project" value="InterPro"/>
</dbReference>
<dbReference type="EMBL" id="QXFL01000007">
    <property type="protein sequence ID" value="RIV84259.1"/>
    <property type="molecule type" value="Genomic_DNA"/>
</dbReference>
<feature type="domain" description="Cytochrome c" evidence="5">
    <location>
        <begin position="37"/>
        <end position="130"/>
    </location>
</feature>
<dbReference type="SUPFAM" id="SSF46626">
    <property type="entry name" value="Cytochrome c"/>
    <property type="match status" value="1"/>
</dbReference>
<name>A0A418NPR2_9SPHN</name>
<dbReference type="Proteomes" id="UP000286576">
    <property type="component" value="Unassembled WGS sequence"/>
</dbReference>
<evidence type="ECO:0000256" key="1">
    <source>
        <dbReference type="ARBA" id="ARBA00022617"/>
    </source>
</evidence>
<dbReference type="PROSITE" id="PS51257">
    <property type="entry name" value="PROKAR_LIPOPROTEIN"/>
    <property type="match status" value="1"/>
</dbReference>
<dbReference type="AlphaFoldDB" id="A0A418NPR2"/>
<dbReference type="Pfam" id="PF00034">
    <property type="entry name" value="Cytochrom_C"/>
    <property type="match status" value="1"/>
</dbReference>
<proteinExistence type="predicted"/>
<comment type="caution">
    <text evidence="6">The sequence shown here is derived from an EMBL/GenBank/DDBJ whole genome shotgun (WGS) entry which is preliminary data.</text>
</comment>